<protein>
    <recommendedName>
        <fullName evidence="1">DUF4123 domain-containing protein</fullName>
    </recommendedName>
</protein>
<gene>
    <name evidence="2" type="ORF">J2X20_005694</name>
</gene>
<dbReference type="Proteomes" id="UP001180453">
    <property type="component" value="Unassembled WGS sequence"/>
</dbReference>
<evidence type="ECO:0000313" key="3">
    <source>
        <dbReference type="Proteomes" id="UP001180453"/>
    </source>
</evidence>
<dbReference type="EMBL" id="JAVDXU010000007">
    <property type="protein sequence ID" value="MDR7273009.1"/>
    <property type="molecule type" value="Genomic_DNA"/>
</dbReference>
<reference evidence="2 3" key="1">
    <citation type="submission" date="2023-07" db="EMBL/GenBank/DDBJ databases">
        <title>Sorghum-associated microbial communities from plants grown in Nebraska, USA.</title>
        <authorList>
            <person name="Schachtman D."/>
        </authorList>
    </citation>
    <scope>NUCLEOTIDE SEQUENCE [LARGE SCALE GENOMIC DNA]</scope>
    <source>
        <strain evidence="2 3">BE314</strain>
    </source>
</reference>
<dbReference type="RefSeq" id="WP_310272927.1">
    <property type="nucleotide sequence ID" value="NZ_JAVDXU010000007.1"/>
</dbReference>
<evidence type="ECO:0000259" key="1">
    <source>
        <dbReference type="Pfam" id="PF13503"/>
    </source>
</evidence>
<feature type="domain" description="DUF4123" evidence="1">
    <location>
        <begin position="3"/>
        <end position="122"/>
    </location>
</feature>
<proteinExistence type="predicted"/>
<evidence type="ECO:0000313" key="2">
    <source>
        <dbReference type="EMBL" id="MDR7273009.1"/>
    </source>
</evidence>
<comment type="caution">
    <text evidence="2">The sequence shown here is derived from an EMBL/GenBank/DDBJ whole genome shotgun (WGS) entry which is preliminary data.</text>
</comment>
<dbReference type="Pfam" id="PF13503">
    <property type="entry name" value="DUF4123"/>
    <property type="match status" value="1"/>
</dbReference>
<accession>A0ABU1YVW8</accession>
<organism evidence="2 3">
    <name type="scientific">Roseateles saccharophilus</name>
    <name type="common">Pseudomonas saccharophila</name>
    <dbReference type="NCBI Taxonomy" id="304"/>
    <lineage>
        <taxon>Bacteria</taxon>
        <taxon>Pseudomonadati</taxon>
        <taxon>Pseudomonadota</taxon>
        <taxon>Betaproteobacteria</taxon>
        <taxon>Burkholderiales</taxon>
        <taxon>Sphaerotilaceae</taxon>
        <taxon>Roseateles</taxon>
    </lineage>
</organism>
<sequence length="158" mass="17608">MHAVVDGGVIPGLPERLQAAQSVGWDCLQRGALAPEAASQAAYIVELQPEAEFTSWLFGEACTAFEGWGVLMSCTRPLLAMREHSRDLAEVRCPDGRRRPWRWWDPELLALLLPGLAPSQLDAFFAAGQQLVSPGAQRWTWWQRLDGVLDTQVRERVA</sequence>
<name>A0ABU1YVW8_ROSSA</name>
<dbReference type="InterPro" id="IPR025391">
    <property type="entry name" value="DUF4123"/>
</dbReference>
<keyword evidence="3" id="KW-1185">Reference proteome</keyword>